<feature type="compositionally biased region" description="Basic and acidic residues" evidence="1">
    <location>
        <begin position="114"/>
        <end position="142"/>
    </location>
</feature>
<sequence length="148" mass="16492">MLVSGTSIPVAPYIGLELCQDLVNGMSVMVIKLDGPVRWRLGAFVKGEYHITVECPASLTFGASSTGIPIGNDAIKYQVLQSCDVNFNRHLSEQFVRQKSNSVLWLEWPEGQHCEDGGENRRRSGCEKKAKRASERAHECQEGTKQPW</sequence>
<organism evidence="2 3">
    <name type="scientific">Punica granatum</name>
    <name type="common">Pomegranate</name>
    <dbReference type="NCBI Taxonomy" id="22663"/>
    <lineage>
        <taxon>Eukaryota</taxon>
        <taxon>Viridiplantae</taxon>
        <taxon>Streptophyta</taxon>
        <taxon>Embryophyta</taxon>
        <taxon>Tracheophyta</taxon>
        <taxon>Spermatophyta</taxon>
        <taxon>Magnoliopsida</taxon>
        <taxon>eudicotyledons</taxon>
        <taxon>Gunneridae</taxon>
        <taxon>Pentapetalae</taxon>
        <taxon>rosids</taxon>
        <taxon>malvids</taxon>
        <taxon>Myrtales</taxon>
        <taxon>Lythraceae</taxon>
        <taxon>Punica</taxon>
    </lineage>
</organism>
<dbReference type="Proteomes" id="UP000197138">
    <property type="component" value="Unassembled WGS sequence"/>
</dbReference>
<proteinExistence type="predicted"/>
<dbReference type="EMBL" id="MTKT01001080">
    <property type="protein sequence ID" value="OWM86713.1"/>
    <property type="molecule type" value="Genomic_DNA"/>
</dbReference>
<name>A0A218XP33_PUNGR</name>
<feature type="region of interest" description="Disordered" evidence="1">
    <location>
        <begin position="114"/>
        <end position="148"/>
    </location>
</feature>
<comment type="caution">
    <text evidence="2">The sequence shown here is derived from an EMBL/GenBank/DDBJ whole genome shotgun (WGS) entry which is preliminary data.</text>
</comment>
<accession>A0A218XP33</accession>
<protein>
    <submittedName>
        <fullName evidence="2">Uncharacterized protein</fullName>
    </submittedName>
</protein>
<gene>
    <name evidence="2" type="ORF">CDL15_Pgr015749</name>
</gene>
<evidence type="ECO:0000313" key="3">
    <source>
        <dbReference type="Proteomes" id="UP000197138"/>
    </source>
</evidence>
<reference evidence="3" key="1">
    <citation type="journal article" date="2017" name="Plant J.">
        <title>The pomegranate (Punica granatum L.) genome and the genomics of punicalagin biosynthesis.</title>
        <authorList>
            <person name="Qin G."/>
            <person name="Xu C."/>
            <person name="Ming R."/>
            <person name="Tang H."/>
            <person name="Guyot R."/>
            <person name="Kramer E.M."/>
            <person name="Hu Y."/>
            <person name="Yi X."/>
            <person name="Qi Y."/>
            <person name="Xu X."/>
            <person name="Gao Z."/>
            <person name="Pan H."/>
            <person name="Jian J."/>
            <person name="Tian Y."/>
            <person name="Yue Z."/>
            <person name="Xu Y."/>
        </authorList>
    </citation>
    <scope>NUCLEOTIDE SEQUENCE [LARGE SCALE GENOMIC DNA]</scope>
    <source>
        <strain evidence="3">cv. Dabenzi</strain>
    </source>
</reference>
<dbReference type="AlphaFoldDB" id="A0A218XP33"/>
<evidence type="ECO:0000313" key="2">
    <source>
        <dbReference type="EMBL" id="OWM86713.1"/>
    </source>
</evidence>
<evidence type="ECO:0000256" key="1">
    <source>
        <dbReference type="SAM" id="MobiDB-lite"/>
    </source>
</evidence>